<sequence length="209" mass="22936">MSLNGDFCNGDVESTKGIDEEKLAGGDGHSQESNKSEVATAVSESLSVERLVIDDNLEEEAVESDGDVALDESEQTNSSAVKKIDASGEEGEKTSETELFADSASEEKDPPKNEDVRKFKQGSSEYKRRVEFLKGLNTKQLKQIKDILGLEDCGTAKDASVKVIMSFMMRPVDYRRDTPSAESSQTIKEPERKRAKKATMPDEVSCQIS</sequence>
<dbReference type="EMBL" id="UYYB01108486">
    <property type="protein sequence ID" value="VDM80400.1"/>
    <property type="molecule type" value="Genomic_DNA"/>
</dbReference>
<feature type="compositionally biased region" description="Basic and acidic residues" evidence="1">
    <location>
        <begin position="82"/>
        <end position="96"/>
    </location>
</feature>
<evidence type="ECO:0000313" key="2">
    <source>
        <dbReference type="EMBL" id="VDM80400.1"/>
    </source>
</evidence>
<dbReference type="OrthoDB" id="10248551at2759"/>
<evidence type="ECO:0000256" key="1">
    <source>
        <dbReference type="SAM" id="MobiDB-lite"/>
    </source>
</evidence>
<feature type="region of interest" description="Disordered" evidence="1">
    <location>
        <begin position="1"/>
        <end position="122"/>
    </location>
</feature>
<protein>
    <recommendedName>
        <fullName evidence="4">DEK C-terminal domain-containing protein</fullName>
    </recommendedName>
</protein>
<feature type="compositionally biased region" description="Acidic residues" evidence="1">
    <location>
        <begin position="55"/>
        <end position="74"/>
    </location>
</feature>
<feature type="compositionally biased region" description="Basic and acidic residues" evidence="1">
    <location>
        <begin position="13"/>
        <end position="35"/>
    </location>
</feature>
<accession>A0A3P7J4T8</accession>
<reference evidence="2 3" key="1">
    <citation type="submission" date="2018-11" db="EMBL/GenBank/DDBJ databases">
        <authorList>
            <consortium name="Pathogen Informatics"/>
        </authorList>
    </citation>
    <scope>NUCLEOTIDE SEQUENCE [LARGE SCALE GENOMIC DNA]</scope>
</reference>
<evidence type="ECO:0000313" key="3">
    <source>
        <dbReference type="Proteomes" id="UP000270094"/>
    </source>
</evidence>
<name>A0A3P7J4T8_STRVU</name>
<feature type="compositionally biased region" description="Basic and acidic residues" evidence="1">
    <location>
        <begin position="105"/>
        <end position="118"/>
    </location>
</feature>
<evidence type="ECO:0008006" key="4">
    <source>
        <dbReference type="Google" id="ProtNLM"/>
    </source>
</evidence>
<organism evidence="2 3">
    <name type="scientific">Strongylus vulgaris</name>
    <name type="common">Blood worm</name>
    <dbReference type="NCBI Taxonomy" id="40348"/>
    <lineage>
        <taxon>Eukaryota</taxon>
        <taxon>Metazoa</taxon>
        <taxon>Ecdysozoa</taxon>
        <taxon>Nematoda</taxon>
        <taxon>Chromadorea</taxon>
        <taxon>Rhabditida</taxon>
        <taxon>Rhabditina</taxon>
        <taxon>Rhabditomorpha</taxon>
        <taxon>Strongyloidea</taxon>
        <taxon>Strongylidae</taxon>
        <taxon>Strongylus</taxon>
    </lineage>
</organism>
<keyword evidence="3" id="KW-1185">Reference proteome</keyword>
<feature type="region of interest" description="Disordered" evidence="1">
    <location>
        <begin position="175"/>
        <end position="209"/>
    </location>
</feature>
<dbReference type="AlphaFoldDB" id="A0A3P7J4T8"/>
<feature type="compositionally biased region" description="Polar residues" evidence="1">
    <location>
        <begin position="36"/>
        <end position="46"/>
    </location>
</feature>
<proteinExistence type="predicted"/>
<gene>
    <name evidence="2" type="ORF">SVUK_LOCUS15398</name>
</gene>
<dbReference type="Proteomes" id="UP000270094">
    <property type="component" value="Unassembled WGS sequence"/>
</dbReference>